<keyword evidence="4" id="KW-1185">Reference proteome</keyword>
<feature type="compositionally biased region" description="Basic residues" evidence="1">
    <location>
        <begin position="1"/>
        <end position="20"/>
    </location>
</feature>
<dbReference type="CDD" id="cd04370">
    <property type="entry name" value="BAH"/>
    <property type="match status" value="1"/>
</dbReference>
<dbReference type="PROSITE" id="PS51038">
    <property type="entry name" value="BAH"/>
    <property type="match status" value="1"/>
</dbReference>
<dbReference type="PANTHER" id="PTHR46364">
    <property type="entry name" value="OS08G0421900 PROTEIN"/>
    <property type="match status" value="1"/>
</dbReference>
<organism evidence="3 4">
    <name type="scientific">Roridomyces roridus</name>
    <dbReference type="NCBI Taxonomy" id="1738132"/>
    <lineage>
        <taxon>Eukaryota</taxon>
        <taxon>Fungi</taxon>
        <taxon>Dikarya</taxon>
        <taxon>Basidiomycota</taxon>
        <taxon>Agaricomycotina</taxon>
        <taxon>Agaricomycetes</taxon>
        <taxon>Agaricomycetidae</taxon>
        <taxon>Agaricales</taxon>
        <taxon>Marasmiineae</taxon>
        <taxon>Mycenaceae</taxon>
        <taxon>Roridomyces</taxon>
    </lineage>
</organism>
<feature type="region of interest" description="Disordered" evidence="1">
    <location>
        <begin position="313"/>
        <end position="337"/>
    </location>
</feature>
<name>A0AAD7BNA3_9AGAR</name>
<feature type="region of interest" description="Disordered" evidence="1">
    <location>
        <begin position="1"/>
        <end position="24"/>
    </location>
</feature>
<dbReference type="InterPro" id="IPR001025">
    <property type="entry name" value="BAH_dom"/>
</dbReference>
<protein>
    <recommendedName>
        <fullName evidence="2">BAH domain-containing protein</fullName>
    </recommendedName>
</protein>
<evidence type="ECO:0000259" key="2">
    <source>
        <dbReference type="PROSITE" id="PS51038"/>
    </source>
</evidence>
<accession>A0AAD7BNA3</accession>
<comment type="caution">
    <text evidence="3">The sequence shown here is derived from an EMBL/GenBank/DDBJ whole genome shotgun (WGS) entry which is preliminary data.</text>
</comment>
<gene>
    <name evidence="3" type="ORF">FB45DRAFT_921689</name>
</gene>
<sequence length="398" mass="45415">MPVRRRGRGRARQWTHHKSKAAPSTVVPTEDEWEQLDQQGSFIVADKNGRESIFSLQDNATVFRSDSRGNLIYPSPGEPEWIAKIKSIRSRQNGQIWVRVYWYYSPKDVQEYIPSLDTSHYAKNERLYSHHAELIPYFQLHRVVSMVHFLPDDPDQVPIHSHQFFYRHFFDIKSQEFSIRSAYSTECLCKQPYNPTDTDPAYEMHWCPRPNCRRAYHDACLRNGEHYMALDPPPRWRSKVLNPIIHRRLASSADTEDNVIIPCRPSRIPTDLLRLAAQPIVRGGPRGVAGNVAMVVRARRVVLLAIQELDRPKQIDSDDGDSTDSEQSGSESDPSDIRIRSAKHGFDFQLDRWDEEEGGGGFAGWESAIVEGLDVWVSAKCGAVGEEVFVCPECAGAI</sequence>
<evidence type="ECO:0000313" key="4">
    <source>
        <dbReference type="Proteomes" id="UP001221142"/>
    </source>
</evidence>
<feature type="domain" description="BAH" evidence="2">
    <location>
        <begin position="52"/>
        <end position="181"/>
    </location>
</feature>
<reference evidence="3" key="1">
    <citation type="submission" date="2023-03" db="EMBL/GenBank/DDBJ databases">
        <title>Massive genome expansion in bonnet fungi (Mycena s.s.) driven by repeated elements and novel gene families across ecological guilds.</title>
        <authorList>
            <consortium name="Lawrence Berkeley National Laboratory"/>
            <person name="Harder C.B."/>
            <person name="Miyauchi S."/>
            <person name="Viragh M."/>
            <person name="Kuo A."/>
            <person name="Thoen E."/>
            <person name="Andreopoulos B."/>
            <person name="Lu D."/>
            <person name="Skrede I."/>
            <person name="Drula E."/>
            <person name="Henrissat B."/>
            <person name="Morin E."/>
            <person name="Kohler A."/>
            <person name="Barry K."/>
            <person name="LaButti K."/>
            <person name="Morin E."/>
            <person name="Salamov A."/>
            <person name="Lipzen A."/>
            <person name="Mereny Z."/>
            <person name="Hegedus B."/>
            <person name="Baldrian P."/>
            <person name="Stursova M."/>
            <person name="Weitz H."/>
            <person name="Taylor A."/>
            <person name="Grigoriev I.V."/>
            <person name="Nagy L.G."/>
            <person name="Martin F."/>
            <person name="Kauserud H."/>
        </authorList>
    </citation>
    <scope>NUCLEOTIDE SEQUENCE</scope>
    <source>
        <strain evidence="3">9284</strain>
    </source>
</reference>
<dbReference type="Pfam" id="PF01426">
    <property type="entry name" value="BAH"/>
    <property type="match status" value="1"/>
</dbReference>
<proteinExistence type="predicted"/>
<dbReference type="AlphaFoldDB" id="A0AAD7BNA3"/>
<evidence type="ECO:0000256" key="1">
    <source>
        <dbReference type="SAM" id="MobiDB-lite"/>
    </source>
</evidence>
<dbReference type="InterPro" id="IPR043151">
    <property type="entry name" value="BAH_sf"/>
</dbReference>
<dbReference type="EMBL" id="JARKIF010000012">
    <property type="protein sequence ID" value="KAJ7625537.1"/>
    <property type="molecule type" value="Genomic_DNA"/>
</dbReference>
<dbReference type="Gene3D" id="2.30.30.490">
    <property type="match status" value="1"/>
</dbReference>
<evidence type="ECO:0000313" key="3">
    <source>
        <dbReference type="EMBL" id="KAJ7625537.1"/>
    </source>
</evidence>
<dbReference type="Proteomes" id="UP001221142">
    <property type="component" value="Unassembled WGS sequence"/>
</dbReference>
<dbReference type="GO" id="GO:0003682">
    <property type="term" value="F:chromatin binding"/>
    <property type="evidence" value="ECO:0007669"/>
    <property type="project" value="InterPro"/>
</dbReference>